<dbReference type="Proteomes" id="UP000785200">
    <property type="component" value="Unassembled WGS sequence"/>
</dbReference>
<organism evidence="10 11">
    <name type="scientific">Hyphodiscus hymeniophilus</name>
    <dbReference type="NCBI Taxonomy" id="353542"/>
    <lineage>
        <taxon>Eukaryota</taxon>
        <taxon>Fungi</taxon>
        <taxon>Dikarya</taxon>
        <taxon>Ascomycota</taxon>
        <taxon>Pezizomycotina</taxon>
        <taxon>Leotiomycetes</taxon>
        <taxon>Helotiales</taxon>
        <taxon>Hyphodiscaceae</taxon>
        <taxon>Hyphodiscus</taxon>
    </lineage>
</organism>
<feature type="non-terminal residue" evidence="10">
    <location>
        <position position="172"/>
    </location>
</feature>
<dbReference type="OrthoDB" id="9986677at2759"/>
<evidence type="ECO:0000256" key="4">
    <source>
        <dbReference type="ARBA" id="ARBA00022692"/>
    </source>
</evidence>
<feature type="transmembrane region" description="Helical" evidence="9">
    <location>
        <begin position="148"/>
        <end position="168"/>
    </location>
</feature>
<evidence type="ECO:0000256" key="1">
    <source>
        <dbReference type="ARBA" id="ARBA00004141"/>
    </source>
</evidence>
<evidence type="ECO:0000256" key="9">
    <source>
        <dbReference type="SAM" id="Phobius"/>
    </source>
</evidence>
<dbReference type="InterPro" id="IPR004813">
    <property type="entry name" value="OPT"/>
</dbReference>
<comment type="similarity">
    <text evidence="2">Belongs to the oligopeptide OPT transporter family.</text>
</comment>
<evidence type="ECO:0000313" key="11">
    <source>
        <dbReference type="Proteomes" id="UP000785200"/>
    </source>
</evidence>
<accession>A0A9P7AXB9</accession>
<evidence type="ECO:0000256" key="5">
    <source>
        <dbReference type="ARBA" id="ARBA00022856"/>
    </source>
</evidence>
<keyword evidence="3" id="KW-0813">Transport</keyword>
<keyword evidence="4 9" id="KW-0812">Transmembrane</keyword>
<gene>
    <name evidence="10" type="ORF">D0Z07_4522</name>
</gene>
<keyword evidence="8 9" id="KW-0472">Membrane</keyword>
<protein>
    <submittedName>
        <fullName evidence="10">Sexual differentiation process isp4</fullName>
    </submittedName>
</protein>
<name>A0A9P7AXB9_9HELO</name>
<keyword evidence="5" id="KW-0571">Peptide transport</keyword>
<evidence type="ECO:0000256" key="8">
    <source>
        <dbReference type="ARBA" id="ARBA00023136"/>
    </source>
</evidence>
<proteinExistence type="inferred from homology"/>
<dbReference type="GO" id="GO:0035673">
    <property type="term" value="F:oligopeptide transmembrane transporter activity"/>
    <property type="evidence" value="ECO:0007669"/>
    <property type="project" value="InterPro"/>
</dbReference>
<keyword evidence="6" id="KW-0653">Protein transport</keyword>
<dbReference type="Pfam" id="PF03169">
    <property type="entry name" value="OPT"/>
    <property type="match status" value="1"/>
</dbReference>
<comment type="subcellular location">
    <subcellularLocation>
        <location evidence="1">Membrane</location>
        <topology evidence="1">Multi-pass membrane protein</topology>
    </subcellularLocation>
</comment>
<evidence type="ECO:0000256" key="3">
    <source>
        <dbReference type="ARBA" id="ARBA00022448"/>
    </source>
</evidence>
<evidence type="ECO:0000256" key="7">
    <source>
        <dbReference type="ARBA" id="ARBA00022989"/>
    </source>
</evidence>
<reference evidence="10" key="1">
    <citation type="submission" date="2019-07" db="EMBL/GenBank/DDBJ databases">
        <title>Hyphodiscus hymeniophilus genome sequencing and assembly.</title>
        <authorList>
            <person name="Kramer G."/>
            <person name="Nodwell J."/>
        </authorList>
    </citation>
    <scope>NUCLEOTIDE SEQUENCE</scope>
    <source>
        <strain evidence="10">ATCC 34498</strain>
    </source>
</reference>
<dbReference type="AlphaFoldDB" id="A0A9P7AXB9"/>
<evidence type="ECO:0000256" key="6">
    <source>
        <dbReference type="ARBA" id="ARBA00022927"/>
    </source>
</evidence>
<evidence type="ECO:0000313" key="10">
    <source>
        <dbReference type="EMBL" id="KAG0649453.1"/>
    </source>
</evidence>
<dbReference type="GO" id="GO:0016020">
    <property type="term" value="C:membrane"/>
    <property type="evidence" value="ECO:0007669"/>
    <property type="project" value="UniProtKB-SubCell"/>
</dbReference>
<dbReference type="GO" id="GO:0015031">
    <property type="term" value="P:protein transport"/>
    <property type="evidence" value="ECO:0007669"/>
    <property type="project" value="UniProtKB-KW"/>
</dbReference>
<dbReference type="EMBL" id="VNKQ01000008">
    <property type="protein sequence ID" value="KAG0649453.1"/>
    <property type="molecule type" value="Genomic_DNA"/>
</dbReference>
<dbReference type="PANTHER" id="PTHR22601">
    <property type="entry name" value="ISP4 LIKE PROTEIN"/>
    <property type="match status" value="1"/>
</dbReference>
<evidence type="ECO:0000256" key="2">
    <source>
        <dbReference type="ARBA" id="ARBA00008807"/>
    </source>
</evidence>
<keyword evidence="7 9" id="KW-1133">Transmembrane helix</keyword>
<comment type="caution">
    <text evidence="10">The sequence shown here is derived from an EMBL/GenBank/DDBJ whole genome shotgun (WGS) entry which is preliminary data.</text>
</comment>
<sequence length="172" mass="19118">MIFKTLSVDVVGRGIYFAHDVKLGHYMKIAPRTLFFGQGSATEDHTPSSYLITVQILGALTQVGVTLRVLGNVSDICSANQSKGFTCPNGRTTFSSSNVLGAIGPGRLYSIGKIYSGLLHFFWIGALMPVITWAIWKYWKKDGKGRDWLRLTNWPLIFVGTYNVLPAIECRR</sequence>
<feature type="transmembrane region" description="Helical" evidence="9">
    <location>
        <begin position="117"/>
        <end position="136"/>
    </location>
</feature>
<keyword evidence="11" id="KW-1185">Reference proteome</keyword>
<dbReference type="InterPro" id="IPR004648">
    <property type="entry name" value="Oligpept_transpt"/>
</dbReference>